<organism evidence="2 3">
    <name type="scientific">Marasmius crinis-equi</name>
    <dbReference type="NCBI Taxonomy" id="585013"/>
    <lineage>
        <taxon>Eukaryota</taxon>
        <taxon>Fungi</taxon>
        <taxon>Dikarya</taxon>
        <taxon>Basidiomycota</taxon>
        <taxon>Agaricomycotina</taxon>
        <taxon>Agaricomycetes</taxon>
        <taxon>Agaricomycetidae</taxon>
        <taxon>Agaricales</taxon>
        <taxon>Marasmiineae</taxon>
        <taxon>Marasmiaceae</taxon>
        <taxon>Marasmius</taxon>
    </lineage>
</organism>
<dbReference type="PANTHER" id="PTHR12774">
    <property type="entry name" value="PEROXISOMAL BIOGENESIS FACTOR 19"/>
    <property type="match status" value="1"/>
</dbReference>
<dbReference type="Gene3D" id="1.20.120.900">
    <property type="entry name" value="Pex19, mPTS binding domain"/>
    <property type="match status" value="1"/>
</dbReference>
<accession>A0ABR3G0B6</accession>
<dbReference type="InterPro" id="IPR006708">
    <property type="entry name" value="Pex19"/>
</dbReference>
<sequence>MSEPAEKLKVHDPVAVDADEDLDELDDVLSEFNPPTKSSQSYDPTSPTVPTSDRPAFGRKRTNTRVDQAPVSIPGSGIPASGALDASDEVDESLLSDEFTKELAKNMEDLMKELVSENKKEGGGEEDKDAETQKMFKAAWEAMLIEGMNGMVPGGQDGVGDESAATGTEEKAKSTGGDFQSRIKQTMDKLKESDSNMKTQAGSSGAPDTLEGLLQSLQDLGLDNDEEDPEFNGFLENVMGQLMSKEVLYPPLKELSENFPPYLERPPEPISPSDKERFEAQLAAVKKILAVFEQPGYDDKDPEASKKIVDLMEELQSHGSPPEAVMGPLPPGMGLGENGMPEGCVIG</sequence>
<evidence type="ECO:0000256" key="1">
    <source>
        <dbReference type="SAM" id="MobiDB-lite"/>
    </source>
</evidence>
<dbReference type="InterPro" id="IPR038322">
    <property type="entry name" value="Pex19_C_sf"/>
</dbReference>
<protein>
    <submittedName>
        <fullName evidence="2">Peroxisome chaperone and import receptor</fullName>
    </submittedName>
</protein>
<name>A0ABR3G0B6_9AGAR</name>
<comment type="caution">
    <text evidence="2">The sequence shown here is derived from an EMBL/GenBank/DDBJ whole genome shotgun (WGS) entry which is preliminary data.</text>
</comment>
<feature type="compositionally biased region" description="Basic and acidic residues" evidence="1">
    <location>
        <begin position="1"/>
        <end position="14"/>
    </location>
</feature>
<dbReference type="PANTHER" id="PTHR12774:SF2">
    <property type="entry name" value="PEROXISOMAL BIOGENESIS FACTOR 19"/>
    <property type="match status" value="1"/>
</dbReference>
<feature type="region of interest" description="Disordered" evidence="1">
    <location>
        <begin position="316"/>
        <end position="347"/>
    </location>
</feature>
<keyword evidence="3" id="KW-1185">Reference proteome</keyword>
<feature type="compositionally biased region" description="Acidic residues" evidence="1">
    <location>
        <begin position="17"/>
        <end position="29"/>
    </location>
</feature>
<feature type="compositionally biased region" description="Low complexity" evidence="1">
    <location>
        <begin position="338"/>
        <end position="347"/>
    </location>
</feature>
<dbReference type="Proteomes" id="UP001465976">
    <property type="component" value="Unassembled WGS sequence"/>
</dbReference>
<reference evidence="2 3" key="1">
    <citation type="submission" date="2024-02" db="EMBL/GenBank/DDBJ databases">
        <title>A draft genome for the cacao thread blight pathogen Marasmius crinis-equi.</title>
        <authorList>
            <person name="Cohen S.P."/>
            <person name="Baruah I.K."/>
            <person name="Amoako-Attah I."/>
            <person name="Bukari Y."/>
            <person name="Meinhardt L.W."/>
            <person name="Bailey B.A."/>
        </authorList>
    </citation>
    <scope>NUCLEOTIDE SEQUENCE [LARGE SCALE GENOMIC DNA]</scope>
    <source>
        <strain evidence="2 3">GH-76</strain>
    </source>
</reference>
<feature type="compositionally biased region" description="Basic and acidic residues" evidence="1">
    <location>
        <begin position="185"/>
        <end position="195"/>
    </location>
</feature>
<keyword evidence="2" id="KW-0675">Receptor</keyword>
<feature type="region of interest" description="Disordered" evidence="1">
    <location>
        <begin position="149"/>
        <end position="210"/>
    </location>
</feature>
<gene>
    <name evidence="2" type="primary">PEX19</name>
    <name evidence="2" type="ORF">V5O48_000740</name>
</gene>
<feature type="compositionally biased region" description="Polar residues" evidence="1">
    <location>
        <begin position="33"/>
        <end position="51"/>
    </location>
</feature>
<dbReference type="Pfam" id="PF04614">
    <property type="entry name" value="Pex19"/>
    <property type="match status" value="1"/>
</dbReference>
<dbReference type="EMBL" id="JBAHYK010000013">
    <property type="protein sequence ID" value="KAL0581257.1"/>
    <property type="molecule type" value="Genomic_DNA"/>
</dbReference>
<evidence type="ECO:0000313" key="2">
    <source>
        <dbReference type="EMBL" id="KAL0581257.1"/>
    </source>
</evidence>
<proteinExistence type="predicted"/>
<evidence type="ECO:0000313" key="3">
    <source>
        <dbReference type="Proteomes" id="UP001465976"/>
    </source>
</evidence>
<feature type="region of interest" description="Disordered" evidence="1">
    <location>
        <begin position="1"/>
        <end position="91"/>
    </location>
</feature>